<feature type="non-terminal residue" evidence="1">
    <location>
        <position position="1"/>
    </location>
</feature>
<organism evidence="1 2">
    <name type="scientific">Ricinus communis</name>
    <name type="common">Castor bean</name>
    <dbReference type="NCBI Taxonomy" id="3988"/>
    <lineage>
        <taxon>Eukaryota</taxon>
        <taxon>Viridiplantae</taxon>
        <taxon>Streptophyta</taxon>
        <taxon>Embryophyta</taxon>
        <taxon>Tracheophyta</taxon>
        <taxon>Spermatophyta</taxon>
        <taxon>Magnoliopsida</taxon>
        <taxon>eudicotyledons</taxon>
        <taxon>Gunneridae</taxon>
        <taxon>Pentapetalae</taxon>
        <taxon>rosids</taxon>
        <taxon>fabids</taxon>
        <taxon>Malpighiales</taxon>
        <taxon>Euphorbiaceae</taxon>
        <taxon>Acalyphoideae</taxon>
        <taxon>Acalypheae</taxon>
        <taxon>Ricinus</taxon>
    </lineage>
</organism>
<sequence>QLLGGRVHERVGEGGRLGARGQQALQVAHHVVVRVEEVEHRHVDRAEERPAAGEAGLEHRRGAGQEIERAARTASGRGASAAQVAGQHHRIERRDFAAAQLEDVAFGPQRHAADLHAGDRLAQCIADPVPSVHGASMNERFFIKTIAFYNIRRPCLHPKYRKSAINVAKTPRWDA</sequence>
<evidence type="ECO:0000313" key="2">
    <source>
        <dbReference type="Proteomes" id="UP000008311"/>
    </source>
</evidence>
<evidence type="ECO:0000313" key="1">
    <source>
        <dbReference type="EMBL" id="EEF25290.1"/>
    </source>
</evidence>
<dbReference type="AlphaFoldDB" id="B9TFS5"/>
<dbReference type="EMBL" id="EQ980065">
    <property type="protein sequence ID" value="EEF25290.1"/>
    <property type="molecule type" value="Genomic_DNA"/>
</dbReference>
<keyword evidence="2" id="KW-1185">Reference proteome</keyword>
<dbReference type="InParanoid" id="B9TFS5"/>
<gene>
    <name evidence="1" type="ORF">RCOM_1838940</name>
</gene>
<reference evidence="2" key="1">
    <citation type="journal article" date="2010" name="Nat. Biotechnol.">
        <title>Draft genome sequence of the oilseed species Ricinus communis.</title>
        <authorList>
            <person name="Chan A.P."/>
            <person name="Crabtree J."/>
            <person name="Zhao Q."/>
            <person name="Lorenzi H."/>
            <person name="Orvis J."/>
            <person name="Puiu D."/>
            <person name="Melake-Berhan A."/>
            <person name="Jones K.M."/>
            <person name="Redman J."/>
            <person name="Chen G."/>
            <person name="Cahoon E.B."/>
            <person name="Gedil M."/>
            <person name="Stanke M."/>
            <person name="Haas B.J."/>
            <person name="Wortman J.R."/>
            <person name="Fraser-Liggett C.M."/>
            <person name="Ravel J."/>
            <person name="Rabinowicz P.D."/>
        </authorList>
    </citation>
    <scope>NUCLEOTIDE SEQUENCE [LARGE SCALE GENOMIC DNA]</scope>
    <source>
        <strain evidence="2">cv. Hale</strain>
    </source>
</reference>
<accession>B9TFS5</accession>
<name>B9TFS5_RICCO</name>
<proteinExistence type="predicted"/>
<protein>
    <submittedName>
        <fullName evidence="1">Uncharacterized protein</fullName>
    </submittedName>
</protein>
<dbReference type="Proteomes" id="UP000008311">
    <property type="component" value="Unassembled WGS sequence"/>
</dbReference>